<comment type="caution">
    <text evidence="3">The sequence shown here is derived from an EMBL/GenBank/DDBJ whole genome shotgun (WGS) entry which is preliminary data.</text>
</comment>
<dbReference type="SUPFAM" id="SSF47413">
    <property type="entry name" value="lambda repressor-like DNA-binding domains"/>
    <property type="match status" value="1"/>
</dbReference>
<evidence type="ECO:0000313" key="4">
    <source>
        <dbReference type="Proteomes" id="UP000251211"/>
    </source>
</evidence>
<dbReference type="PANTHER" id="PTHR46797">
    <property type="entry name" value="HTH-TYPE TRANSCRIPTIONAL REGULATOR"/>
    <property type="match status" value="1"/>
</dbReference>
<dbReference type="InterPro" id="IPR011051">
    <property type="entry name" value="RmlC_Cupin_sf"/>
</dbReference>
<proteinExistence type="predicted"/>
<dbReference type="PROSITE" id="PS50943">
    <property type="entry name" value="HTH_CROC1"/>
    <property type="match status" value="1"/>
</dbReference>
<accession>A0AB38FDR5</accession>
<organism evidence="3 4">
    <name type="scientific">Rhodococcus wratislaviensis</name>
    <name type="common">Tsukamurella wratislaviensis</name>
    <dbReference type="NCBI Taxonomy" id="44752"/>
    <lineage>
        <taxon>Bacteria</taxon>
        <taxon>Bacillati</taxon>
        <taxon>Actinomycetota</taxon>
        <taxon>Actinomycetes</taxon>
        <taxon>Mycobacteriales</taxon>
        <taxon>Nocardiaceae</taxon>
        <taxon>Rhodococcus</taxon>
    </lineage>
</organism>
<dbReference type="SUPFAM" id="SSF51182">
    <property type="entry name" value="RmlC-like cupins"/>
    <property type="match status" value="1"/>
</dbReference>
<dbReference type="CDD" id="cd02209">
    <property type="entry name" value="cupin_XRE_C"/>
    <property type="match status" value="1"/>
</dbReference>
<dbReference type="InterPro" id="IPR010982">
    <property type="entry name" value="Lambda_DNA-bd_dom_sf"/>
</dbReference>
<feature type="domain" description="HTH cro/C1-type" evidence="2">
    <location>
        <begin position="22"/>
        <end position="76"/>
    </location>
</feature>
<dbReference type="Proteomes" id="UP000251211">
    <property type="component" value="Unassembled WGS sequence"/>
</dbReference>
<gene>
    <name evidence="3" type="ORF">NCTC13229_03102</name>
</gene>
<reference evidence="3 4" key="1">
    <citation type="submission" date="2018-06" db="EMBL/GenBank/DDBJ databases">
        <authorList>
            <consortium name="Pathogen Informatics"/>
            <person name="Doyle S."/>
        </authorList>
    </citation>
    <scope>NUCLEOTIDE SEQUENCE [LARGE SCALE GENOMIC DNA]</scope>
    <source>
        <strain evidence="3 4">NCTC13229</strain>
    </source>
</reference>
<dbReference type="RefSeq" id="WP_009476612.1">
    <property type="nucleotide sequence ID" value="NZ_CP150488.1"/>
</dbReference>
<dbReference type="Gene3D" id="1.10.260.40">
    <property type="entry name" value="lambda repressor-like DNA-binding domains"/>
    <property type="match status" value="1"/>
</dbReference>
<dbReference type="InterPro" id="IPR014710">
    <property type="entry name" value="RmlC-like_jellyroll"/>
</dbReference>
<dbReference type="GO" id="GO:0003700">
    <property type="term" value="F:DNA-binding transcription factor activity"/>
    <property type="evidence" value="ECO:0007669"/>
    <property type="project" value="TreeGrafter"/>
</dbReference>
<dbReference type="InterPro" id="IPR001387">
    <property type="entry name" value="Cro/C1-type_HTH"/>
</dbReference>
<dbReference type="InterPro" id="IPR050807">
    <property type="entry name" value="TransReg_Diox_bact_type"/>
</dbReference>
<dbReference type="Gene3D" id="2.60.120.10">
    <property type="entry name" value="Jelly Rolls"/>
    <property type="match status" value="1"/>
</dbReference>
<name>A0AB38FDR5_RHOWR</name>
<evidence type="ECO:0000256" key="1">
    <source>
        <dbReference type="ARBA" id="ARBA00023125"/>
    </source>
</evidence>
<dbReference type="GO" id="GO:0003677">
    <property type="term" value="F:DNA binding"/>
    <property type="evidence" value="ECO:0007669"/>
    <property type="project" value="UniProtKB-KW"/>
</dbReference>
<evidence type="ECO:0000259" key="2">
    <source>
        <dbReference type="PROSITE" id="PS50943"/>
    </source>
</evidence>
<dbReference type="Pfam" id="PF13560">
    <property type="entry name" value="HTH_31"/>
    <property type="match status" value="1"/>
</dbReference>
<dbReference type="PANTHER" id="PTHR46797:SF1">
    <property type="entry name" value="METHYLPHOSPHONATE SYNTHASE"/>
    <property type="match status" value="1"/>
</dbReference>
<dbReference type="SMART" id="SM00530">
    <property type="entry name" value="HTH_XRE"/>
    <property type="match status" value="1"/>
</dbReference>
<protein>
    <submittedName>
        <fullName evidence="3">Transcriptional regulator</fullName>
    </submittedName>
</protein>
<sequence>MSSASTDDGSPAVDPHSLGARLRSRRRALRLTLAEVAAKAEVSEGFLSQLERDRNTASIATLQRICACLEMNVGELFTEASTTAVHRYRTAHFNAFGTNARKVRITPTTHRQLESFIGEFDPYGTTGDELYAHGDSEEVLLVISGRIEVTVGEHTDVLNALDSVAYSSASPHRAREIDGKPAVALWMMSPPSY</sequence>
<evidence type="ECO:0000313" key="3">
    <source>
        <dbReference type="EMBL" id="SPZ39623.1"/>
    </source>
</evidence>
<dbReference type="Pfam" id="PF07883">
    <property type="entry name" value="Cupin_2"/>
    <property type="match status" value="1"/>
</dbReference>
<dbReference type="EMBL" id="UAUI01000011">
    <property type="protein sequence ID" value="SPZ39623.1"/>
    <property type="molecule type" value="Genomic_DNA"/>
</dbReference>
<dbReference type="InterPro" id="IPR013096">
    <property type="entry name" value="Cupin_2"/>
</dbReference>
<dbReference type="AlphaFoldDB" id="A0AB38FDR5"/>
<dbReference type="CDD" id="cd00093">
    <property type="entry name" value="HTH_XRE"/>
    <property type="match status" value="1"/>
</dbReference>
<dbReference type="GO" id="GO:0005829">
    <property type="term" value="C:cytosol"/>
    <property type="evidence" value="ECO:0007669"/>
    <property type="project" value="TreeGrafter"/>
</dbReference>
<keyword evidence="1" id="KW-0238">DNA-binding</keyword>